<feature type="compositionally biased region" description="Low complexity" evidence="1">
    <location>
        <begin position="166"/>
        <end position="182"/>
    </location>
</feature>
<dbReference type="Pfam" id="PF03781">
    <property type="entry name" value="FGE-sulfatase"/>
    <property type="match status" value="1"/>
</dbReference>
<protein>
    <recommendedName>
        <fullName evidence="2">Sulfatase-modifying factor enzyme-like domain-containing protein</fullName>
    </recommendedName>
</protein>
<dbReference type="Proteomes" id="UP000236654">
    <property type="component" value="Unassembled WGS sequence"/>
</dbReference>
<dbReference type="InterPro" id="IPR005532">
    <property type="entry name" value="SUMF_dom"/>
</dbReference>
<accession>A0A2I0R567</accession>
<gene>
    <name evidence="3" type="ORF">CW751_05175</name>
</gene>
<reference evidence="3 4" key="1">
    <citation type="submission" date="2017-12" db="EMBL/GenBank/DDBJ databases">
        <title>The draft genome sequence of Brumimicrobium saltpan LHR20.</title>
        <authorList>
            <person name="Do Z.-J."/>
            <person name="Luo H.-R."/>
        </authorList>
    </citation>
    <scope>NUCLEOTIDE SEQUENCE [LARGE SCALE GENOMIC DNA]</scope>
    <source>
        <strain evidence="3 4">LHR20</strain>
    </source>
</reference>
<dbReference type="InterPro" id="IPR016187">
    <property type="entry name" value="CTDL_fold"/>
</dbReference>
<evidence type="ECO:0000313" key="4">
    <source>
        <dbReference type="Proteomes" id="UP000236654"/>
    </source>
</evidence>
<keyword evidence="4" id="KW-1185">Reference proteome</keyword>
<sequence length="451" mass="49148">MLVIYKSPLANNLSIGDVTLLNDSTLTFEISWENSWRTDSPPYNHDAVWLFVKKRDCGGSQWSHTDLSPVSTAHTASSPLEVYIDGKDASTNAKGLFVRRSSVGAGNISSSMVTLRVRDLPSGLYDFKVFGIEMVQIPQGAFYLGDGASYGSFQKSTTGEPYHVTSESSISNSNLSSLTTTSARPGNLPSSYPKGYNEVYCMKYELTQGQYTEFLNTIASDQAATRAVPQLTAYRLLITGVWPTIVATHPHRAMTNMIWDDLTAYLDWSALRPMTELEFEKIARGPATPVKHEKAWGTPLIVGVTSIVTDGTATESASNTIPPAHGISKYNNTTPHGPMRVGFAGKPGNNRHQSGASYYGVMDLSGNASETVVGSVHANGTSFVGNLGDGEITTTPTPGIQNVSGWPNYLGRTLRGGSWRYNDTYLSISDRSRYNYYNNSRYNYVGGRGVR</sequence>
<dbReference type="AlphaFoldDB" id="A0A2I0R567"/>
<feature type="region of interest" description="Disordered" evidence="1">
    <location>
        <begin position="166"/>
        <end position="186"/>
    </location>
</feature>
<dbReference type="EMBL" id="PJNI01000003">
    <property type="protein sequence ID" value="PKR81510.1"/>
    <property type="molecule type" value="Genomic_DNA"/>
</dbReference>
<evidence type="ECO:0000256" key="1">
    <source>
        <dbReference type="SAM" id="MobiDB-lite"/>
    </source>
</evidence>
<organism evidence="3 4">
    <name type="scientific">Brumimicrobium salinarum</name>
    <dbReference type="NCBI Taxonomy" id="2058658"/>
    <lineage>
        <taxon>Bacteria</taxon>
        <taxon>Pseudomonadati</taxon>
        <taxon>Bacteroidota</taxon>
        <taxon>Flavobacteriia</taxon>
        <taxon>Flavobacteriales</taxon>
        <taxon>Crocinitomicaceae</taxon>
        <taxon>Brumimicrobium</taxon>
    </lineage>
</organism>
<evidence type="ECO:0000259" key="2">
    <source>
        <dbReference type="Pfam" id="PF03781"/>
    </source>
</evidence>
<dbReference type="InterPro" id="IPR042095">
    <property type="entry name" value="SUMF_sf"/>
</dbReference>
<evidence type="ECO:0000313" key="3">
    <source>
        <dbReference type="EMBL" id="PKR81510.1"/>
    </source>
</evidence>
<feature type="domain" description="Sulfatase-modifying factor enzyme-like" evidence="2">
    <location>
        <begin position="200"/>
        <end position="451"/>
    </location>
</feature>
<dbReference type="SUPFAM" id="SSF56436">
    <property type="entry name" value="C-type lectin-like"/>
    <property type="match status" value="1"/>
</dbReference>
<dbReference type="Gene3D" id="3.90.1580.10">
    <property type="entry name" value="paralog of FGE (formylglycine-generating enzyme)"/>
    <property type="match status" value="1"/>
</dbReference>
<comment type="caution">
    <text evidence="3">The sequence shown here is derived from an EMBL/GenBank/DDBJ whole genome shotgun (WGS) entry which is preliminary data.</text>
</comment>
<dbReference type="OrthoDB" id="662753at2"/>
<proteinExistence type="predicted"/>
<name>A0A2I0R567_9FLAO</name>